<proteinExistence type="predicted"/>
<protein>
    <submittedName>
        <fullName evidence="1">Uncharacterized protein</fullName>
    </submittedName>
</protein>
<organism evidence="1 2">
    <name type="scientific">Segatella sinensis</name>
    <dbReference type="NCBI Taxonomy" id="3085167"/>
    <lineage>
        <taxon>Bacteria</taxon>
        <taxon>Pseudomonadati</taxon>
        <taxon>Bacteroidota</taxon>
        <taxon>Bacteroidia</taxon>
        <taxon>Bacteroidales</taxon>
        <taxon>Prevotellaceae</taxon>
        <taxon>Segatella</taxon>
    </lineage>
</organism>
<comment type="caution">
    <text evidence="1">The sequence shown here is derived from an EMBL/GenBank/DDBJ whole genome shotgun (WGS) entry which is preliminary data.</text>
</comment>
<name>A0ABV1FWZ0_9BACT</name>
<accession>A0ABV1FWZ0</accession>
<keyword evidence="2" id="KW-1185">Reference proteome</keyword>
<reference evidence="1 2" key="1">
    <citation type="submission" date="2024-04" db="EMBL/GenBank/DDBJ databases">
        <title>Human intestinal bacterial collection.</title>
        <authorList>
            <person name="Pauvert C."/>
            <person name="Hitch T.C.A."/>
            <person name="Clavel T."/>
        </authorList>
    </citation>
    <scope>NUCLEOTIDE SEQUENCE [LARGE SCALE GENOMIC DNA]</scope>
    <source>
        <strain evidence="1 2">CLA-AA-H174</strain>
    </source>
</reference>
<dbReference type="Proteomes" id="UP001465717">
    <property type="component" value="Unassembled WGS sequence"/>
</dbReference>
<dbReference type="EMBL" id="JBBNGE010000011">
    <property type="protein sequence ID" value="MEQ2507664.1"/>
    <property type="molecule type" value="Genomic_DNA"/>
</dbReference>
<evidence type="ECO:0000313" key="1">
    <source>
        <dbReference type="EMBL" id="MEQ2507664.1"/>
    </source>
</evidence>
<sequence>MNQYINKGETLGKEGFTHSVDSTNQDSCSLSSISQDCIESAYCFIHQKLRVYEFSTNLTQRDDIEYAISQYVDGMNPQLYQKLADGRDGFLLDHISFEQDMRKAQEQLEKMMV</sequence>
<gene>
    <name evidence="1" type="ORF">AAAT87_05110</name>
</gene>
<dbReference type="RefSeq" id="WP_349225814.1">
    <property type="nucleotide sequence ID" value="NZ_JBBNFG020000016.1"/>
</dbReference>
<evidence type="ECO:0000313" key="2">
    <source>
        <dbReference type="Proteomes" id="UP001465717"/>
    </source>
</evidence>